<feature type="region of interest" description="Disordered" evidence="7">
    <location>
        <begin position="484"/>
        <end position="546"/>
    </location>
</feature>
<feature type="region of interest" description="Disordered" evidence="7">
    <location>
        <begin position="380"/>
        <end position="447"/>
    </location>
</feature>
<evidence type="ECO:0000313" key="9">
    <source>
        <dbReference type="EMBL" id="TRY61005.1"/>
    </source>
</evidence>
<comment type="subcellular location">
    <subcellularLocation>
        <location evidence="1">Nucleus</location>
    </subcellularLocation>
</comment>
<dbReference type="PANTHER" id="PTHR15741">
    <property type="entry name" value="BASIC HELIX-LOOP-HELIX ZIP TRANSCRIPTION FACTOR"/>
    <property type="match status" value="1"/>
</dbReference>
<dbReference type="Proteomes" id="UP000318571">
    <property type="component" value="Chromosome 8"/>
</dbReference>
<feature type="compositionally biased region" description="Polar residues" evidence="7">
    <location>
        <begin position="380"/>
        <end position="392"/>
    </location>
</feature>
<sequence>MAVVRHKEAIHSGHFMISDFEAEAEAEEDISVPQAEEGSNMPQLVSPEDVGDIPQVPTSLPEPTIPESVFKGQRREQAQSIIDISLNKLFQSMSIAYRQKLTSPKWNKFRGMKLRWKDKIRLNNVIWRCWHMQFMKGRNQLLCPFANPLEIDNHNRTEGSTLLEGKYWKRQLQTVTTEYKRWRLFYKNRGSEHEEVAGDEWDQLFQHPFQLLEGKATMDEQSLQQPSINGAIPKSMGGPEMSANSSGTIYTTLNISDVAPPNSSLLSSSEVMTSLQSNNMEMNDTNKMTMTSPLLLNPSQHEQFQPESFPASGNHSVPTSKYNLIPCSSPGSSCYAGPIPHPKRNSPKHRILCQRDFVNECNFASNAASTLTRKVSGSSITHQSSGLHQTDSPYHLPSIPSTISDPSMYSHSEGARGGIKTRSLSGGSAMGRSTAWKTSSSSPPMGANSELIQLLRSNTKGSTQDSFEHQVGTKVKLEHEPTKPTHFKPLIIPPPPPQSQPQPSFTIGIGGPMDSSSSTSSTSTNRGSVANISENRRLSNAEQKRRGSIKDGFDILKGLIPSLNQTNRVKISKAALLHKGGDHIQHMKSERAVLKEEIDSLRAQVDSLNQDILRFQASLPTASIDVEKSGSESLMAMDTLFHEHVKKCTQLNWKYWVFSLLMRPLLKSFHQSVKVDSFKDMARTTMSWLDQECSLAHLRPTVLTALKDLSTETDILNNPGRIPEEAVFAVQRPKSKTLKVEPILLAIQNESNDSMSKVQQFRDISPVLQKFRNFLNGRELVNPVRFAPNVAPLSPDDPNLPVGPAHKLAGNYYFTRDARREVQLPNVVADNGPIKALGSGDGSVVSTSKPGPKTPGQVFNYSS</sequence>
<feature type="region of interest" description="Disordered" evidence="7">
    <location>
        <begin position="838"/>
        <end position="863"/>
    </location>
</feature>
<evidence type="ECO:0000256" key="5">
    <source>
        <dbReference type="ARBA" id="ARBA00023242"/>
    </source>
</evidence>
<reference evidence="9 10" key="1">
    <citation type="journal article" date="2018" name="Nat. Ecol. Evol.">
        <title>Genomic signatures of mitonuclear coevolution across populations of Tigriopus californicus.</title>
        <authorList>
            <person name="Barreto F.S."/>
            <person name="Watson E.T."/>
            <person name="Lima T.G."/>
            <person name="Willett C.S."/>
            <person name="Edmands S."/>
            <person name="Li W."/>
            <person name="Burton R.S."/>
        </authorList>
    </citation>
    <scope>NUCLEOTIDE SEQUENCE [LARGE SCALE GENOMIC DNA]</scope>
    <source>
        <strain evidence="9 10">San Diego</strain>
    </source>
</reference>
<keyword evidence="2" id="KW-0805">Transcription regulation</keyword>
<dbReference type="AlphaFoldDB" id="A0A553N6E6"/>
<dbReference type="OMA" id="QYKRWRH"/>
<feature type="compositionally biased region" description="Low complexity" evidence="7">
    <location>
        <begin position="515"/>
        <end position="524"/>
    </location>
</feature>
<dbReference type="InterPro" id="IPR036638">
    <property type="entry name" value="HLH_DNA-bd_sf"/>
</dbReference>
<evidence type="ECO:0000256" key="6">
    <source>
        <dbReference type="SAM" id="Coils"/>
    </source>
</evidence>
<dbReference type="Gene3D" id="4.10.280.10">
    <property type="entry name" value="Helix-loop-helix DNA-binding domain"/>
    <property type="match status" value="1"/>
</dbReference>
<evidence type="ECO:0000256" key="3">
    <source>
        <dbReference type="ARBA" id="ARBA00023125"/>
    </source>
</evidence>
<evidence type="ECO:0000256" key="7">
    <source>
        <dbReference type="SAM" id="MobiDB-lite"/>
    </source>
</evidence>
<evidence type="ECO:0000313" key="10">
    <source>
        <dbReference type="Proteomes" id="UP000318571"/>
    </source>
</evidence>
<dbReference type="InterPro" id="IPR009947">
    <property type="entry name" value="NDUA7"/>
</dbReference>
<dbReference type="STRING" id="6832.A0A553N6E6"/>
<keyword evidence="4" id="KW-0804">Transcription</keyword>
<protein>
    <recommendedName>
        <fullName evidence="8">BHLH domain-containing protein</fullName>
    </recommendedName>
</protein>
<feature type="coiled-coil region" evidence="6">
    <location>
        <begin position="584"/>
        <end position="618"/>
    </location>
</feature>
<evidence type="ECO:0000259" key="8">
    <source>
        <dbReference type="PROSITE" id="PS50888"/>
    </source>
</evidence>
<evidence type="ECO:0000256" key="4">
    <source>
        <dbReference type="ARBA" id="ARBA00023163"/>
    </source>
</evidence>
<dbReference type="GO" id="GO:0005634">
    <property type="term" value="C:nucleus"/>
    <property type="evidence" value="ECO:0007669"/>
    <property type="project" value="UniProtKB-SubCell"/>
</dbReference>
<proteinExistence type="predicted"/>
<name>A0A553N6E6_TIGCA</name>
<organism evidence="9 10">
    <name type="scientific">Tigriopus californicus</name>
    <name type="common">Marine copepod</name>
    <dbReference type="NCBI Taxonomy" id="6832"/>
    <lineage>
        <taxon>Eukaryota</taxon>
        <taxon>Metazoa</taxon>
        <taxon>Ecdysozoa</taxon>
        <taxon>Arthropoda</taxon>
        <taxon>Crustacea</taxon>
        <taxon>Multicrustacea</taxon>
        <taxon>Hexanauplia</taxon>
        <taxon>Copepoda</taxon>
        <taxon>Harpacticoida</taxon>
        <taxon>Harpacticidae</taxon>
        <taxon>Tigriopus</taxon>
    </lineage>
</organism>
<keyword evidence="6" id="KW-0175">Coiled coil</keyword>
<dbReference type="PANTHER" id="PTHR15741:SF37">
    <property type="entry name" value="LD38259P"/>
    <property type="match status" value="1"/>
</dbReference>
<feature type="compositionally biased region" description="Pro residues" evidence="7">
    <location>
        <begin position="491"/>
        <end position="500"/>
    </location>
</feature>
<feature type="compositionally biased region" description="Basic and acidic residues" evidence="7">
    <location>
        <begin position="534"/>
        <end position="546"/>
    </location>
</feature>
<evidence type="ECO:0000256" key="2">
    <source>
        <dbReference type="ARBA" id="ARBA00023015"/>
    </source>
</evidence>
<feature type="domain" description="BHLH" evidence="8">
    <location>
        <begin position="533"/>
        <end position="587"/>
    </location>
</feature>
<dbReference type="GO" id="GO:0000978">
    <property type="term" value="F:RNA polymerase II cis-regulatory region sequence-specific DNA binding"/>
    <property type="evidence" value="ECO:0007669"/>
    <property type="project" value="TreeGrafter"/>
</dbReference>
<dbReference type="GO" id="GO:0000981">
    <property type="term" value="F:DNA-binding transcription factor activity, RNA polymerase II-specific"/>
    <property type="evidence" value="ECO:0007669"/>
    <property type="project" value="TreeGrafter"/>
</dbReference>
<accession>A0A553N6E6</accession>
<dbReference type="InterPro" id="IPR052207">
    <property type="entry name" value="Max-like/E-box_TFs"/>
</dbReference>
<dbReference type="GO" id="GO:0046983">
    <property type="term" value="F:protein dimerization activity"/>
    <property type="evidence" value="ECO:0007669"/>
    <property type="project" value="InterPro"/>
</dbReference>
<dbReference type="Pfam" id="PF00010">
    <property type="entry name" value="HLH"/>
    <property type="match status" value="1"/>
</dbReference>
<dbReference type="GO" id="GO:0005743">
    <property type="term" value="C:mitochondrial inner membrane"/>
    <property type="evidence" value="ECO:0007669"/>
    <property type="project" value="InterPro"/>
</dbReference>
<dbReference type="SUPFAM" id="SSF47459">
    <property type="entry name" value="HLH, helix-loop-helix DNA-binding domain"/>
    <property type="match status" value="1"/>
</dbReference>
<dbReference type="CDD" id="cd21739">
    <property type="entry name" value="NES2-NLS_ChREBP-like"/>
    <property type="match status" value="1"/>
</dbReference>
<feature type="compositionally biased region" description="Polar residues" evidence="7">
    <location>
        <begin position="399"/>
        <end position="410"/>
    </location>
</feature>
<dbReference type="SMART" id="SM00353">
    <property type="entry name" value="HLH"/>
    <property type="match status" value="1"/>
</dbReference>
<gene>
    <name evidence="9" type="ORF">TCAL_03196</name>
</gene>
<keyword evidence="3" id="KW-0238">DNA-binding</keyword>
<dbReference type="GO" id="GO:0042773">
    <property type="term" value="P:ATP synthesis coupled electron transport"/>
    <property type="evidence" value="ECO:0007669"/>
    <property type="project" value="InterPro"/>
</dbReference>
<dbReference type="CDD" id="cd11405">
    <property type="entry name" value="bHLHzip_MLXIP_like"/>
    <property type="match status" value="1"/>
</dbReference>
<dbReference type="EMBL" id="VCGU01000459">
    <property type="protein sequence ID" value="TRY61005.1"/>
    <property type="molecule type" value="Genomic_DNA"/>
</dbReference>
<keyword evidence="10" id="KW-1185">Reference proteome</keyword>
<feature type="region of interest" description="Disordered" evidence="7">
    <location>
        <begin position="35"/>
        <end position="66"/>
    </location>
</feature>
<evidence type="ECO:0000256" key="1">
    <source>
        <dbReference type="ARBA" id="ARBA00004123"/>
    </source>
</evidence>
<dbReference type="InterPro" id="IPR011598">
    <property type="entry name" value="bHLH_dom"/>
</dbReference>
<comment type="caution">
    <text evidence="9">The sequence shown here is derived from an EMBL/GenBank/DDBJ whole genome shotgun (WGS) entry which is preliminary data.</text>
</comment>
<dbReference type="Pfam" id="PF07347">
    <property type="entry name" value="CI-B14_5a"/>
    <property type="match status" value="1"/>
</dbReference>
<dbReference type="PROSITE" id="PS50888">
    <property type="entry name" value="BHLH"/>
    <property type="match status" value="1"/>
</dbReference>
<keyword evidence="5" id="KW-0539">Nucleus</keyword>